<dbReference type="PANTHER" id="PTHR11188">
    <property type="entry name" value="ARRESTIN DOMAIN CONTAINING PROTEIN"/>
    <property type="match status" value="1"/>
</dbReference>
<proteinExistence type="predicted"/>
<feature type="region of interest" description="Disordered" evidence="1">
    <location>
        <begin position="674"/>
        <end position="696"/>
    </location>
</feature>
<dbReference type="GO" id="GO:0030674">
    <property type="term" value="F:protein-macromolecule adaptor activity"/>
    <property type="evidence" value="ECO:0007669"/>
    <property type="project" value="TreeGrafter"/>
</dbReference>
<keyword evidence="4" id="KW-1185">Reference proteome</keyword>
<dbReference type="GO" id="GO:0005886">
    <property type="term" value="C:plasma membrane"/>
    <property type="evidence" value="ECO:0007669"/>
    <property type="project" value="TreeGrafter"/>
</dbReference>
<dbReference type="PANTHER" id="PTHR11188:SF17">
    <property type="entry name" value="FI21816P1"/>
    <property type="match status" value="1"/>
</dbReference>
<protein>
    <recommendedName>
        <fullName evidence="2">Arrestin C-terminal-like domain-containing protein</fullName>
    </recommendedName>
</protein>
<feature type="compositionally biased region" description="Polar residues" evidence="1">
    <location>
        <begin position="794"/>
        <end position="808"/>
    </location>
</feature>
<feature type="compositionally biased region" description="Polar residues" evidence="1">
    <location>
        <begin position="40"/>
        <end position="57"/>
    </location>
</feature>
<evidence type="ECO:0000313" key="4">
    <source>
        <dbReference type="Proteomes" id="UP000092321"/>
    </source>
</evidence>
<comment type="caution">
    <text evidence="3">The sequence shown here is derived from an EMBL/GenBank/DDBJ whole genome shotgun (WGS) entry which is preliminary data.</text>
</comment>
<feature type="domain" description="Arrestin C-terminal-like" evidence="2">
    <location>
        <begin position="340"/>
        <end position="508"/>
    </location>
</feature>
<accession>A0A1B7TJZ2</accession>
<dbReference type="InterPro" id="IPR050357">
    <property type="entry name" value="Arrestin_domain-protein"/>
</dbReference>
<name>A0A1B7TJZ2_9ASCO</name>
<feature type="compositionally biased region" description="Polar residues" evidence="1">
    <location>
        <begin position="866"/>
        <end position="876"/>
    </location>
</feature>
<dbReference type="GO" id="GO:0031625">
    <property type="term" value="F:ubiquitin protein ligase binding"/>
    <property type="evidence" value="ECO:0007669"/>
    <property type="project" value="TreeGrafter"/>
</dbReference>
<dbReference type="AlphaFoldDB" id="A0A1B7TJZ2"/>
<dbReference type="OrthoDB" id="2333384at2759"/>
<dbReference type="InterPro" id="IPR014752">
    <property type="entry name" value="Arrestin-like_C"/>
</dbReference>
<dbReference type="Proteomes" id="UP000092321">
    <property type="component" value="Unassembled WGS sequence"/>
</dbReference>
<feature type="region of interest" description="Disordered" evidence="1">
    <location>
        <begin position="40"/>
        <end position="71"/>
    </location>
</feature>
<feature type="region of interest" description="Disordered" evidence="1">
    <location>
        <begin position="789"/>
        <end position="808"/>
    </location>
</feature>
<dbReference type="Pfam" id="PF02752">
    <property type="entry name" value="Arrestin_C"/>
    <property type="match status" value="1"/>
</dbReference>
<feature type="region of interest" description="Disordered" evidence="1">
    <location>
        <begin position="214"/>
        <end position="234"/>
    </location>
</feature>
<dbReference type="GO" id="GO:0070086">
    <property type="term" value="P:ubiquitin-dependent endocytosis"/>
    <property type="evidence" value="ECO:0007669"/>
    <property type="project" value="TreeGrafter"/>
</dbReference>
<dbReference type="InterPro" id="IPR011022">
    <property type="entry name" value="Arrestin_C-like"/>
</dbReference>
<dbReference type="Gene3D" id="2.60.40.640">
    <property type="match status" value="1"/>
</dbReference>
<dbReference type="EMBL" id="LXPE01000001">
    <property type="protein sequence ID" value="OBA29080.1"/>
    <property type="molecule type" value="Genomic_DNA"/>
</dbReference>
<dbReference type="InterPro" id="IPR011021">
    <property type="entry name" value="Arrestin-like_N"/>
</dbReference>
<dbReference type="GO" id="GO:0005829">
    <property type="term" value="C:cytosol"/>
    <property type="evidence" value="ECO:0007669"/>
    <property type="project" value="TreeGrafter"/>
</dbReference>
<reference evidence="4" key="1">
    <citation type="journal article" date="2016" name="Proc. Natl. Acad. Sci. U.S.A.">
        <title>Comparative genomics of biotechnologically important yeasts.</title>
        <authorList>
            <person name="Riley R."/>
            <person name="Haridas S."/>
            <person name="Wolfe K.H."/>
            <person name="Lopes M.R."/>
            <person name="Hittinger C.T."/>
            <person name="Goeker M."/>
            <person name="Salamov A.A."/>
            <person name="Wisecaver J.H."/>
            <person name="Long T.M."/>
            <person name="Calvey C.H."/>
            <person name="Aerts A.L."/>
            <person name="Barry K.W."/>
            <person name="Choi C."/>
            <person name="Clum A."/>
            <person name="Coughlan A.Y."/>
            <person name="Deshpande S."/>
            <person name="Douglass A.P."/>
            <person name="Hanson S.J."/>
            <person name="Klenk H.-P."/>
            <person name="LaButti K.M."/>
            <person name="Lapidus A."/>
            <person name="Lindquist E.A."/>
            <person name="Lipzen A.M."/>
            <person name="Meier-Kolthoff J.P."/>
            <person name="Ohm R.A."/>
            <person name="Otillar R.P."/>
            <person name="Pangilinan J.L."/>
            <person name="Peng Y."/>
            <person name="Rokas A."/>
            <person name="Rosa C.A."/>
            <person name="Scheuner C."/>
            <person name="Sibirny A.A."/>
            <person name="Slot J.C."/>
            <person name="Stielow J.B."/>
            <person name="Sun H."/>
            <person name="Kurtzman C.P."/>
            <person name="Blackwell M."/>
            <person name="Grigoriev I.V."/>
            <person name="Jeffries T.W."/>
        </authorList>
    </citation>
    <scope>NUCLEOTIDE SEQUENCE [LARGE SCALE GENOMIC DNA]</scope>
    <source>
        <strain evidence="4">NRRL Y-1626</strain>
    </source>
</reference>
<dbReference type="Pfam" id="PF00339">
    <property type="entry name" value="Arrestin_N"/>
    <property type="match status" value="1"/>
</dbReference>
<gene>
    <name evidence="3" type="ORF">HANVADRAFT_51017</name>
</gene>
<sequence>MGFLSSGKSNVSLAGLNKQSGSPSLNRSVSNASFASSKAAHNSGFNSGMNTPPMTQSKDLKNGLSPVASSAHISGKQSGELILFDIRIDKSNDTSYSTPINPSSDSESSFSKADENFYQDIIVIKGLTQDGLNDDNVVISGKVVLAVSQPIHMKKLTLRLIGDAKIRIPVGENGLERYSTFDKRIYDKAWDYNYFKPYIFPGNTKNTEVNVHLPKEEPSSTRPSMQHKRTKSGSNLKRLASLSNLAFSTTSLSSLSQVGTSNYDILQPGNYELPFTFVAPSSIPESLELKECTVGYQFSCIIERASKKSDLILKKKLKMIRTLSADSVDLSETVLISNTWPGKIEYSLSTPAKSNIIGSSIPIRFEFVPLSKKLRLGTIKIQLIEQISVFSPAVGTKNFERVCCKKKVTDPLRSCRYFDEELASEFYDEIIPPENYTVEDRGEFLDKWDTIIYLDTPSSLSKIAQDCVVGNFVKIRHKLKFVVGLINPDDHVSELRAALPVQFFISPFVPITAKSFYIDPVFHKNSNPNFSSDILKEDDIYLFDESKNLLVESVLKAYKVASSEQLNNLGQITQNSNNVPKVDFINGNLRPQLVNKYVSKSTSALNNMKPDIEDSTPLSQSHVLLPRLKNNVSQNDFLEYSKKHSSVVIADMMAPPDYNKRLYDQLLSVNKLSTEPPLKTEEDDEEGSISTTKKGNSFSNLNLQRLKYGVSNISSETDNFMVANNTGHTDIDQSHDEYANTPQLNRIPSYHDAMVPSTKMQNPSVEVNDLPPVYDPKWDTEYKNSNDILKPTRNKLQNNDSNGSDLESNEYLQRSSSFYKSNKNHVKTARFQLGVGMTPLTTGGDHISLSKENSSKSLNISEHSLSRNNSTKNMSQLFGLGKKD</sequence>
<feature type="compositionally biased region" description="Low complexity" evidence="1">
    <location>
        <begin position="850"/>
        <end position="862"/>
    </location>
</feature>
<feature type="region of interest" description="Disordered" evidence="1">
    <location>
        <begin position="844"/>
        <end position="884"/>
    </location>
</feature>
<organism evidence="3 4">
    <name type="scientific">Hanseniaspora valbyensis NRRL Y-1626</name>
    <dbReference type="NCBI Taxonomy" id="766949"/>
    <lineage>
        <taxon>Eukaryota</taxon>
        <taxon>Fungi</taxon>
        <taxon>Dikarya</taxon>
        <taxon>Ascomycota</taxon>
        <taxon>Saccharomycotina</taxon>
        <taxon>Saccharomycetes</taxon>
        <taxon>Saccharomycodales</taxon>
        <taxon>Saccharomycodaceae</taxon>
        <taxon>Hanseniaspora</taxon>
    </lineage>
</organism>
<evidence type="ECO:0000259" key="2">
    <source>
        <dbReference type="SMART" id="SM01017"/>
    </source>
</evidence>
<dbReference type="SMART" id="SM01017">
    <property type="entry name" value="Arrestin_C"/>
    <property type="match status" value="1"/>
</dbReference>
<evidence type="ECO:0000313" key="3">
    <source>
        <dbReference type="EMBL" id="OBA29080.1"/>
    </source>
</evidence>
<evidence type="ECO:0000256" key="1">
    <source>
        <dbReference type="SAM" id="MobiDB-lite"/>
    </source>
</evidence>